<feature type="region of interest" description="Disordered" evidence="2">
    <location>
        <begin position="60"/>
        <end position="156"/>
    </location>
</feature>
<dbReference type="Proteomes" id="UP000054144">
    <property type="component" value="Unassembled WGS sequence"/>
</dbReference>
<dbReference type="Pfam" id="PF00505">
    <property type="entry name" value="HMG_box"/>
    <property type="match status" value="1"/>
</dbReference>
<reference evidence="4 5" key="1">
    <citation type="journal article" date="2015" name="Fungal Genet. Biol.">
        <title>Evolution of novel wood decay mechanisms in Agaricales revealed by the genome sequences of Fistulina hepatica and Cylindrobasidium torrendii.</title>
        <authorList>
            <person name="Floudas D."/>
            <person name="Held B.W."/>
            <person name="Riley R."/>
            <person name="Nagy L.G."/>
            <person name="Koehler G."/>
            <person name="Ransdell A.S."/>
            <person name="Younus H."/>
            <person name="Chow J."/>
            <person name="Chiniquy J."/>
            <person name="Lipzen A."/>
            <person name="Tritt A."/>
            <person name="Sun H."/>
            <person name="Haridas S."/>
            <person name="LaButti K."/>
            <person name="Ohm R.A."/>
            <person name="Kues U."/>
            <person name="Blanchette R.A."/>
            <person name="Grigoriev I.V."/>
            <person name="Minto R.E."/>
            <person name="Hibbett D.S."/>
        </authorList>
    </citation>
    <scope>NUCLEOTIDE SEQUENCE [LARGE SCALE GENOMIC DNA]</scope>
    <source>
        <strain evidence="4 5">ATCC 64428</strain>
    </source>
</reference>
<feature type="DNA-binding region" description="HMG box" evidence="1">
    <location>
        <begin position="15"/>
        <end position="87"/>
    </location>
</feature>
<organism evidence="4 5">
    <name type="scientific">Fistulina hepatica ATCC 64428</name>
    <dbReference type="NCBI Taxonomy" id="1128425"/>
    <lineage>
        <taxon>Eukaryota</taxon>
        <taxon>Fungi</taxon>
        <taxon>Dikarya</taxon>
        <taxon>Basidiomycota</taxon>
        <taxon>Agaricomycotina</taxon>
        <taxon>Agaricomycetes</taxon>
        <taxon>Agaricomycetidae</taxon>
        <taxon>Agaricales</taxon>
        <taxon>Fistulinaceae</taxon>
        <taxon>Fistulina</taxon>
    </lineage>
</organism>
<dbReference type="AlphaFoldDB" id="A0A0D7ACU4"/>
<evidence type="ECO:0000313" key="4">
    <source>
        <dbReference type="EMBL" id="KIY48673.1"/>
    </source>
</evidence>
<feature type="domain" description="HMG box" evidence="3">
    <location>
        <begin position="15"/>
        <end position="87"/>
    </location>
</feature>
<feature type="compositionally biased region" description="Low complexity" evidence="2">
    <location>
        <begin position="142"/>
        <end position="156"/>
    </location>
</feature>
<dbReference type="GO" id="GO:0003677">
    <property type="term" value="F:DNA binding"/>
    <property type="evidence" value="ECO:0007669"/>
    <property type="project" value="UniProtKB-UniRule"/>
</dbReference>
<keyword evidence="1" id="KW-0539">Nucleus</keyword>
<sequence>MPSVYASKSKKNHEPTCPPNAFFMYRSARMGELKAHDPDHPFLRDQRFLSKGAAKEWNAMTKSEKVPYEQLAHQRRLENPPKTRSRRKSKRSTPNDVKNEVTTTGFSYSPSTVREEPEKEYTSGSSPGVTTSTPRRALSACPSSGSRGSRTSSAAPTQHFFRDVHSLQTTLQRPGLSGGLNSLPPPTMLCSPEVRQKACLSLSYIPFMELTGAIVWFPERVLGIHG</sequence>
<evidence type="ECO:0000313" key="5">
    <source>
        <dbReference type="Proteomes" id="UP000054144"/>
    </source>
</evidence>
<keyword evidence="5" id="KW-1185">Reference proteome</keyword>
<evidence type="ECO:0000259" key="3">
    <source>
        <dbReference type="PROSITE" id="PS50118"/>
    </source>
</evidence>
<proteinExistence type="predicted"/>
<name>A0A0D7ACU4_9AGAR</name>
<protein>
    <recommendedName>
        <fullName evidence="3">HMG box domain-containing protein</fullName>
    </recommendedName>
</protein>
<dbReference type="InterPro" id="IPR009071">
    <property type="entry name" value="HMG_box_dom"/>
</dbReference>
<dbReference type="Gene3D" id="1.10.30.10">
    <property type="entry name" value="High mobility group box domain"/>
    <property type="match status" value="1"/>
</dbReference>
<dbReference type="GO" id="GO:0005634">
    <property type="term" value="C:nucleus"/>
    <property type="evidence" value="ECO:0007669"/>
    <property type="project" value="UniProtKB-UniRule"/>
</dbReference>
<dbReference type="SMART" id="SM00398">
    <property type="entry name" value="HMG"/>
    <property type="match status" value="1"/>
</dbReference>
<feature type="compositionally biased region" description="Low complexity" evidence="2">
    <location>
        <begin position="122"/>
        <end position="134"/>
    </location>
</feature>
<dbReference type="SUPFAM" id="SSF47095">
    <property type="entry name" value="HMG-box"/>
    <property type="match status" value="1"/>
</dbReference>
<evidence type="ECO:0000256" key="1">
    <source>
        <dbReference type="PROSITE-ProRule" id="PRU00267"/>
    </source>
</evidence>
<accession>A0A0D7ACU4</accession>
<dbReference type="OrthoDB" id="6247875at2759"/>
<keyword evidence="1" id="KW-0238">DNA-binding</keyword>
<feature type="compositionally biased region" description="Polar residues" evidence="2">
    <location>
        <begin position="100"/>
        <end position="112"/>
    </location>
</feature>
<evidence type="ECO:0000256" key="2">
    <source>
        <dbReference type="SAM" id="MobiDB-lite"/>
    </source>
</evidence>
<dbReference type="PROSITE" id="PS50118">
    <property type="entry name" value="HMG_BOX_2"/>
    <property type="match status" value="1"/>
</dbReference>
<gene>
    <name evidence="4" type="ORF">FISHEDRAFT_58766</name>
</gene>
<dbReference type="InterPro" id="IPR036910">
    <property type="entry name" value="HMG_box_dom_sf"/>
</dbReference>
<dbReference type="EMBL" id="KN881823">
    <property type="protein sequence ID" value="KIY48673.1"/>
    <property type="molecule type" value="Genomic_DNA"/>
</dbReference>